<dbReference type="AlphaFoldDB" id="A0AAN6RNJ1"/>
<organism evidence="4 5">
    <name type="scientific">Staphylotrichum tortipilum</name>
    <dbReference type="NCBI Taxonomy" id="2831512"/>
    <lineage>
        <taxon>Eukaryota</taxon>
        <taxon>Fungi</taxon>
        <taxon>Dikarya</taxon>
        <taxon>Ascomycota</taxon>
        <taxon>Pezizomycotina</taxon>
        <taxon>Sordariomycetes</taxon>
        <taxon>Sordariomycetidae</taxon>
        <taxon>Sordariales</taxon>
        <taxon>Chaetomiaceae</taxon>
        <taxon>Staphylotrichum</taxon>
    </lineage>
</organism>
<dbReference type="Pfam" id="PF00098">
    <property type="entry name" value="zf-CCHC"/>
    <property type="match status" value="1"/>
</dbReference>
<dbReference type="EMBL" id="MU856484">
    <property type="protein sequence ID" value="KAK3896628.1"/>
    <property type="molecule type" value="Genomic_DNA"/>
</dbReference>
<feature type="domain" description="CCHC-type" evidence="3">
    <location>
        <begin position="71"/>
        <end position="86"/>
    </location>
</feature>
<sequence length="114" mass="12972">MNLAITIDNRQFERRQERQGKPSRQTVPPRANDSRKRQYPSTAYGHHPGPMDVDANQRDPQPRKDKSKLTCFGCGETGHFKRDCRKRKKGGWKTVPGKETATIERGVPVIEVSA</sequence>
<feature type="non-terminal residue" evidence="4">
    <location>
        <position position="114"/>
    </location>
</feature>
<evidence type="ECO:0000313" key="4">
    <source>
        <dbReference type="EMBL" id="KAK3896628.1"/>
    </source>
</evidence>
<protein>
    <recommendedName>
        <fullName evidence="3">CCHC-type domain-containing protein</fullName>
    </recommendedName>
</protein>
<keyword evidence="1" id="KW-0863">Zinc-finger</keyword>
<dbReference type="Proteomes" id="UP001303889">
    <property type="component" value="Unassembled WGS sequence"/>
</dbReference>
<dbReference type="SUPFAM" id="SSF57756">
    <property type="entry name" value="Retrovirus zinc finger-like domains"/>
    <property type="match status" value="1"/>
</dbReference>
<keyword evidence="5" id="KW-1185">Reference proteome</keyword>
<evidence type="ECO:0000313" key="5">
    <source>
        <dbReference type="Proteomes" id="UP001303889"/>
    </source>
</evidence>
<comment type="caution">
    <text evidence="4">The sequence shown here is derived from an EMBL/GenBank/DDBJ whole genome shotgun (WGS) entry which is preliminary data.</text>
</comment>
<evidence type="ECO:0000259" key="3">
    <source>
        <dbReference type="PROSITE" id="PS50158"/>
    </source>
</evidence>
<accession>A0AAN6RNJ1</accession>
<dbReference type="GO" id="GO:0003676">
    <property type="term" value="F:nucleic acid binding"/>
    <property type="evidence" value="ECO:0007669"/>
    <property type="project" value="InterPro"/>
</dbReference>
<keyword evidence="1" id="KW-0479">Metal-binding</keyword>
<feature type="region of interest" description="Disordered" evidence="2">
    <location>
        <begin position="1"/>
        <end position="68"/>
    </location>
</feature>
<gene>
    <name evidence="4" type="ORF">C8A05DRAFT_20440</name>
</gene>
<reference evidence="4" key="2">
    <citation type="submission" date="2023-05" db="EMBL/GenBank/DDBJ databases">
        <authorList>
            <consortium name="Lawrence Berkeley National Laboratory"/>
            <person name="Steindorff A."/>
            <person name="Hensen N."/>
            <person name="Bonometti L."/>
            <person name="Westerberg I."/>
            <person name="Brannstrom I.O."/>
            <person name="Guillou S."/>
            <person name="Cros-Aarteil S."/>
            <person name="Calhoun S."/>
            <person name="Haridas S."/>
            <person name="Kuo A."/>
            <person name="Mondo S."/>
            <person name="Pangilinan J."/>
            <person name="Riley R."/>
            <person name="Labutti K."/>
            <person name="Andreopoulos B."/>
            <person name="Lipzen A."/>
            <person name="Chen C."/>
            <person name="Yanf M."/>
            <person name="Daum C."/>
            <person name="Ng V."/>
            <person name="Clum A."/>
            <person name="Ohm R."/>
            <person name="Martin F."/>
            <person name="Silar P."/>
            <person name="Natvig D."/>
            <person name="Lalanne C."/>
            <person name="Gautier V."/>
            <person name="Ament-Velasquez S.L."/>
            <person name="Kruys A."/>
            <person name="Hutchinson M.I."/>
            <person name="Powell A.J."/>
            <person name="Barry K."/>
            <person name="Miller A.N."/>
            <person name="Grigoriev I.V."/>
            <person name="Debuchy R."/>
            <person name="Gladieux P."/>
            <person name="Thoren M.H."/>
            <person name="Johannesson H."/>
        </authorList>
    </citation>
    <scope>NUCLEOTIDE SEQUENCE</scope>
    <source>
        <strain evidence="4">CBS 103.79</strain>
    </source>
</reference>
<dbReference type="InterPro" id="IPR036875">
    <property type="entry name" value="Znf_CCHC_sf"/>
</dbReference>
<feature type="compositionally biased region" description="Basic and acidic residues" evidence="2">
    <location>
        <begin position="10"/>
        <end position="20"/>
    </location>
</feature>
<dbReference type="PROSITE" id="PS50158">
    <property type="entry name" value="ZF_CCHC"/>
    <property type="match status" value="1"/>
</dbReference>
<evidence type="ECO:0000256" key="1">
    <source>
        <dbReference type="PROSITE-ProRule" id="PRU00047"/>
    </source>
</evidence>
<dbReference type="GO" id="GO:0008270">
    <property type="term" value="F:zinc ion binding"/>
    <property type="evidence" value="ECO:0007669"/>
    <property type="project" value="UniProtKB-KW"/>
</dbReference>
<proteinExistence type="predicted"/>
<feature type="compositionally biased region" description="Basic and acidic residues" evidence="2">
    <location>
        <begin position="55"/>
        <end position="68"/>
    </location>
</feature>
<reference evidence="4" key="1">
    <citation type="journal article" date="2023" name="Mol. Phylogenet. Evol.">
        <title>Genome-scale phylogeny and comparative genomics of the fungal order Sordariales.</title>
        <authorList>
            <person name="Hensen N."/>
            <person name="Bonometti L."/>
            <person name="Westerberg I."/>
            <person name="Brannstrom I.O."/>
            <person name="Guillou S."/>
            <person name="Cros-Aarteil S."/>
            <person name="Calhoun S."/>
            <person name="Haridas S."/>
            <person name="Kuo A."/>
            <person name="Mondo S."/>
            <person name="Pangilinan J."/>
            <person name="Riley R."/>
            <person name="LaButti K."/>
            <person name="Andreopoulos B."/>
            <person name="Lipzen A."/>
            <person name="Chen C."/>
            <person name="Yan M."/>
            <person name="Daum C."/>
            <person name="Ng V."/>
            <person name="Clum A."/>
            <person name="Steindorff A."/>
            <person name="Ohm R.A."/>
            <person name="Martin F."/>
            <person name="Silar P."/>
            <person name="Natvig D.O."/>
            <person name="Lalanne C."/>
            <person name="Gautier V."/>
            <person name="Ament-Velasquez S.L."/>
            <person name="Kruys A."/>
            <person name="Hutchinson M.I."/>
            <person name="Powell A.J."/>
            <person name="Barry K."/>
            <person name="Miller A.N."/>
            <person name="Grigoriev I.V."/>
            <person name="Debuchy R."/>
            <person name="Gladieux P."/>
            <person name="Hiltunen Thoren M."/>
            <person name="Johannesson H."/>
        </authorList>
    </citation>
    <scope>NUCLEOTIDE SEQUENCE</scope>
    <source>
        <strain evidence="4">CBS 103.79</strain>
    </source>
</reference>
<evidence type="ECO:0000256" key="2">
    <source>
        <dbReference type="SAM" id="MobiDB-lite"/>
    </source>
</evidence>
<dbReference type="Gene3D" id="4.10.60.10">
    <property type="entry name" value="Zinc finger, CCHC-type"/>
    <property type="match status" value="1"/>
</dbReference>
<keyword evidence="1" id="KW-0862">Zinc</keyword>
<dbReference type="InterPro" id="IPR001878">
    <property type="entry name" value="Znf_CCHC"/>
</dbReference>
<name>A0AAN6RNJ1_9PEZI</name>
<dbReference type="SMART" id="SM00343">
    <property type="entry name" value="ZnF_C2HC"/>
    <property type="match status" value="1"/>
</dbReference>